<evidence type="ECO:0000313" key="1">
    <source>
        <dbReference type="EMBL" id="QXV71835.1"/>
    </source>
</evidence>
<dbReference type="RefSeq" id="YP_010659759.1">
    <property type="nucleotide sequence ID" value="NC_070872.1"/>
</dbReference>
<dbReference type="GeneID" id="77935745"/>
<name>A0AAE7SR75_9CAUD</name>
<proteinExistence type="predicted"/>
<reference evidence="1" key="1">
    <citation type="submission" date="2021-06" db="EMBL/GenBank/DDBJ databases">
        <authorList>
            <person name="Sundaramoorthy N.S."/>
            <person name="Nagarajan S."/>
        </authorList>
    </citation>
    <scope>NUCLEOTIDE SEQUENCE</scope>
</reference>
<organism evidence="1 2">
    <name type="scientific">Escherichia phage U1G</name>
    <dbReference type="NCBI Taxonomy" id="2853091"/>
    <lineage>
        <taxon>Viruses</taxon>
        <taxon>Duplodnaviria</taxon>
        <taxon>Heunggongvirae</taxon>
        <taxon>Uroviricota</taxon>
        <taxon>Caudoviricetes</taxon>
        <taxon>Schitoviridae</taxon>
        <taxon>Enquatrovirinae</taxon>
        <taxon>Gamaleyavirus</taxon>
        <taxon>Gamaleyavirus U1g</taxon>
    </lineage>
</organism>
<dbReference type="Proteomes" id="UP000828021">
    <property type="component" value="Segment"/>
</dbReference>
<evidence type="ECO:0000313" key="2">
    <source>
        <dbReference type="Proteomes" id="UP000828021"/>
    </source>
</evidence>
<sequence length="119" mass="13512">MTKFRCIKGSAAVPVGTIIVGELEGERIRLTEDSTVRNADNNPYFVEGEMVPLTGYVWGWESCERELDREELLERFEAAVDAVSNYQSDILNYGDSDKSFDEVYSEYKSAKAELLKRLS</sequence>
<dbReference type="KEGG" id="vg:77935745"/>
<protein>
    <submittedName>
        <fullName evidence="1">Uncharacterized protein</fullName>
    </submittedName>
</protein>
<accession>A0AAE7SR75</accession>
<dbReference type="EMBL" id="MZ394712">
    <property type="protein sequence ID" value="QXV71835.1"/>
    <property type="molecule type" value="Genomic_DNA"/>
</dbReference>
<keyword evidence="2" id="KW-1185">Reference proteome</keyword>